<evidence type="ECO:0000256" key="5">
    <source>
        <dbReference type="ARBA" id="ARBA00023136"/>
    </source>
</evidence>
<evidence type="ECO:0000256" key="1">
    <source>
        <dbReference type="ARBA" id="ARBA00004651"/>
    </source>
</evidence>
<keyword evidence="3 6" id="KW-0812">Transmembrane</keyword>
<feature type="transmembrane region" description="Helical" evidence="6">
    <location>
        <begin position="417"/>
        <end position="439"/>
    </location>
</feature>
<dbReference type="InterPro" id="IPR004797">
    <property type="entry name" value="Competence_ComEC/Rec2"/>
</dbReference>
<dbReference type="Gene3D" id="3.60.15.10">
    <property type="entry name" value="Ribonuclease Z/Hydroxyacylglutathione hydrolase-like"/>
    <property type="match status" value="1"/>
</dbReference>
<dbReference type="Pfam" id="PF13567">
    <property type="entry name" value="DUF4131"/>
    <property type="match status" value="1"/>
</dbReference>
<dbReference type="AlphaFoldDB" id="A0A378UH58"/>
<dbReference type="InterPro" id="IPR035681">
    <property type="entry name" value="ComA-like_MBL"/>
</dbReference>
<name>A0A378UH58_BERDE</name>
<feature type="transmembrane region" description="Helical" evidence="6">
    <location>
        <begin position="311"/>
        <end position="329"/>
    </location>
</feature>
<dbReference type="InterPro" id="IPR025405">
    <property type="entry name" value="DUF4131"/>
</dbReference>
<feature type="transmembrane region" description="Helical" evidence="6">
    <location>
        <begin position="201"/>
        <end position="221"/>
    </location>
</feature>
<dbReference type="NCBIfam" id="TIGR00360">
    <property type="entry name" value="ComEC_N-term"/>
    <property type="match status" value="1"/>
</dbReference>
<organism evidence="8 9">
    <name type="scientific">Bergeriella denitrificans</name>
    <name type="common">Neisseria denitrificans</name>
    <dbReference type="NCBI Taxonomy" id="494"/>
    <lineage>
        <taxon>Bacteria</taxon>
        <taxon>Pseudomonadati</taxon>
        <taxon>Pseudomonadota</taxon>
        <taxon>Betaproteobacteria</taxon>
        <taxon>Neisseriales</taxon>
        <taxon>Neisseriaceae</taxon>
        <taxon>Bergeriella</taxon>
    </lineage>
</organism>
<comment type="subcellular location">
    <subcellularLocation>
        <location evidence="1">Cell membrane</location>
        <topology evidence="1">Multi-pass membrane protein</topology>
    </subcellularLocation>
</comment>
<protein>
    <submittedName>
        <fullName evidence="8">Competence protein ComA</fullName>
    </submittedName>
</protein>
<keyword evidence="9" id="KW-1185">Reference proteome</keyword>
<evidence type="ECO:0000259" key="7">
    <source>
        <dbReference type="SMART" id="SM00849"/>
    </source>
</evidence>
<feature type="transmembrane region" description="Helical" evidence="6">
    <location>
        <begin position="285"/>
        <end position="305"/>
    </location>
</feature>
<gene>
    <name evidence="8" type="primary">comA</name>
    <name evidence="8" type="ORF">NCTC10295_00595</name>
</gene>
<dbReference type="GO" id="GO:0030420">
    <property type="term" value="P:establishment of competence for transformation"/>
    <property type="evidence" value="ECO:0007669"/>
    <property type="project" value="InterPro"/>
</dbReference>
<dbReference type="InterPro" id="IPR001279">
    <property type="entry name" value="Metallo-B-lactamas"/>
</dbReference>
<dbReference type="NCBIfam" id="TIGR00361">
    <property type="entry name" value="ComEC_Rec2"/>
    <property type="match status" value="1"/>
</dbReference>
<feature type="transmembrane region" description="Helical" evidence="6">
    <location>
        <begin position="53"/>
        <end position="71"/>
    </location>
</feature>
<dbReference type="PANTHER" id="PTHR30619">
    <property type="entry name" value="DNA INTERNALIZATION/COMPETENCE PROTEIN COMEC/REC2"/>
    <property type="match status" value="1"/>
</dbReference>
<evidence type="ECO:0000256" key="4">
    <source>
        <dbReference type="ARBA" id="ARBA00022989"/>
    </source>
</evidence>
<keyword evidence="2" id="KW-1003">Cell membrane</keyword>
<dbReference type="EMBL" id="UGQS01000001">
    <property type="protein sequence ID" value="STZ75841.1"/>
    <property type="molecule type" value="Genomic_DNA"/>
</dbReference>
<sequence>MDSAKPPASSALLRYLLPCWIAGVAASFALPFIPPWPLWAGAFVLSAAAALKRPAWLLLPVFLIGAGYGVWRTEAALAAQWPLQRAAQTALTVEVADMPHSDGKRVQFTARAQDERGQAFTLQLSDYQLRDWPVGSRWRISAKVRPIIGEVNLRGFNREAWALANGIDGQDFSDGIALMRALSIGEQSALRSELWQAFRPLGLTHLVSISGLHVTMIALLFGYAARRLLYLLPRTPAKPRLWVLLTGLSGALVYAGMAGFGVPTQRSVLMLAAFAWAWWRARGQSLWSGWLQALAAVLLLDPLAVLAPGTWLSFGLVAALIWGGAGRLKNNARQATLRGQWAASVCSVVLLGYLFAALPLISPLANALAIPWFSWVLAPLALLASALPVAPLQWFAAMLGEYTLRLLLLLADIAPEWPVAAAPLPLLLAATAAALILLTPRGLGLRPWAWLVLAAFICYRPEKVEPGRLKIMVMDAGQGLSVWMQTANRSLLFDTATAASAGSAIIPSLHAAGVKRLDALVLSHHDTDHDGGFTAVAAAKKPAAIWAGQPEFYPHARPCSEQRWQWDGVWFEFLRPPAYTAREDNDQSCVLRVTANGEALLLTGDLGQKGERALLDYYGSRLYSHILVLGHHGSNSASSGAFLNTVAPLYAVASSGYANAYNHPTPAVRNRVSAHGITLLRTDRSGALLFELGSGNPYQGRLKTYKPYWQKKPFDKDDVP</sequence>
<evidence type="ECO:0000313" key="9">
    <source>
        <dbReference type="Proteomes" id="UP000254651"/>
    </source>
</evidence>
<dbReference type="Pfam" id="PF00753">
    <property type="entry name" value="Lactamase_B"/>
    <property type="match status" value="1"/>
</dbReference>
<feature type="domain" description="Metallo-beta-lactamase" evidence="7">
    <location>
        <begin position="478"/>
        <end position="657"/>
    </location>
</feature>
<dbReference type="CDD" id="cd07731">
    <property type="entry name" value="ComA-like_MBL-fold"/>
    <property type="match status" value="1"/>
</dbReference>
<keyword evidence="4 6" id="KW-1133">Transmembrane helix</keyword>
<evidence type="ECO:0000256" key="6">
    <source>
        <dbReference type="SAM" id="Phobius"/>
    </source>
</evidence>
<dbReference type="PANTHER" id="PTHR30619:SF1">
    <property type="entry name" value="RECOMBINATION PROTEIN 2"/>
    <property type="match status" value="1"/>
</dbReference>
<dbReference type="Pfam" id="PF03772">
    <property type="entry name" value="Competence"/>
    <property type="match status" value="1"/>
</dbReference>
<feature type="transmembrane region" description="Helical" evidence="6">
    <location>
        <begin position="373"/>
        <end position="396"/>
    </location>
</feature>
<dbReference type="Proteomes" id="UP000254651">
    <property type="component" value="Unassembled WGS sequence"/>
</dbReference>
<evidence type="ECO:0000256" key="3">
    <source>
        <dbReference type="ARBA" id="ARBA00022692"/>
    </source>
</evidence>
<evidence type="ECO:0000313" key="8">
    <source>
        <dbReference type="EMBL" id="STZ75841.1"/>
    </source>
</evidence>
<dbReference type="GO" id="GO:0005886">
    <property type="term" value="C:plasma membrane"/>
    <property type="evidence" value="ECO:0007669"/>
    <property type="project" value="UniProtKB-SubCell"/>
</dbReference>
<reference evidence="8 9" key="1">
    <citation type="submission" date="2018-06" db="EMBL/GenBank/DDBJ databases">
        <authorList>
            <consortium name="Pathogen Informatics"/>
            <person name="Doyle S."/>
        </authorList>
    </citation>
    <scope>NUCLEOTIDE SEQUENCE [LARGE SCALE GENOMIC DNA]</scope>
    <source>
        <strain evidence="8 9">NCTC10295</strain>
    </source>
</reference>
<feature type="transmembrane region" description="Helical" evidence="6">
    <location>
        <begin position="12"/>
        <end position="33"/>
    </location>
</feature>
<dbReference type="SUPFAM" id="SSF56281">
    <property type="entry name" value="Metallo-hydrolase/oxidoreductase"/>
    <property type="match status" value="1"/>
</dbReference>
<dbReference type="InterPro" id="IPR036866">
    <property type="entry name" value="RibonucZ/Hydroxyglut_hydro"/>
</dbReference>
<dbReference type="RefSeq" id="WP_082790398.1">
    <property type="nucleotide sequence ID" value="NZ_CP181246.1"/>
</dbReference>
<feature type="transmembrane region" description="Helical" evidence="6">
    <location>
        <begin position="241"/>
        <end position="264"/>
    </location>
</feature>
<proteinExistence type="predicted"/>
<accession>A0A378UH58</accession>
<feature type="transmembrane region" description="Helical" evidence="6">
    <location>
        <begin position="341"/>
        <end position="361"/>
    </location>
</feature>
<evidence type="ECO:0000256" key="2">
    <source>
        <dbReference type="ARBA" id="ARBA00022475"/>
    </source>
</evidence>
<dbReference type="InterPro" id="IPR004477">
    <property type="entry name" value="ComEC_N"/>
</dbReference>
<keyword evidence="5 6" id="KW-0472">Membrane</keyword>
<dbReference type="InterPro" id="IPR052159">
    <property type="entry name" value="Competence_DNA_uptake"/>
</dbReference>
<dbReference type="SMART" id="SM00849">
    <property type="entry name" value="Lactamase_B"/>
    <property type="match status" value="1"/>
</dbReference>